<dbReference type="Proteomes" id="UP000541444">
    <property type="component" value="Unassembled WGS sequence"/>
</dbReference>
<dbReference type="EMBL" id="JACGCM010000393">
    <property type="protein sequence ID" value="KAF6172743.1"/>
    <property type="molecule type" value="Genomic_DNA"/>
</dbReference>
<name>A0A7J7P070_9MAGN</name>
<accession>A0A7J7P070</accession>
<proteinExistence type="predicted"/>
<feature type="non-terminal residue" evidence="1">
    <location>
        <position position="1"/>
    </location>
</feature>
<evidence type="ECO:0000313" key="2">
    <source>
        <dbReference type="Proteomes" id="UP000541444"/>
    </source>
</evidence>
<dbReference type="AlphaFoldDB" id="A0A7J7P070"/>
<evidence type="ECO:0000313" key="1">
    <source>
        <dbReference type="EMBL" id="KAF6172743.1"/>
    </source>
</evidence>
<gene>
    <name evidence="1" type="ORF">GIB67_000801</name>
</gene>
<keyword evidence="2" id="KW-1185">Reference proteome</keyword>
<reference evidence="1 2" key="1">
    <citation type="journal article" date="2020" name="IScience">
        <title>Genome Sequencing of the Endangered Kingdonia uniflora (Circaeasteraceae, Ranunculales) Reveals Potential Mechanisms of Evolutionary Specialization.</title>
        <authorList>
            <person name="Sun Y."/>
            <person name="Deng T."/>
            <person name="Zhang A."/>
            <person name="Moore M.J."/>
            <person name="Landis J.B."/>
            <person name="Lin N."/>
            <person name="Zhang H."/>
            <person name="Zhang X."/>
            <person name="Huang J."/>
            <person name="Zhang X."/>
            <person name="Sun H."/>
            <person name="Wang H."/>
        </authorList>
    </citation>
    <scope>NUCLEOTIDE SEQUENCE [LARGE SCALE GENOMIC DNA]</scope>
    <source>
        <strain evidence="1">TB1705</strain>
        <tissue evidence="1">Leaf</tissue>
    </source>
</reference>
<comment type="caution">
    <text evidence="1">The sequence shown here is derived from an EMBL/GenBank/DDBJ whole genome shotgun (WGS) entry which is preliminary data.</text>
</comment>
<protein>
    <submittedName>
        <fullName evidence="1">Uncharacterized protein</fullName>
    </submittedName>
</protein>
<organism evidence="1 2">
    <name type="scientific">Kingdonia uniflora</name>
    <dbReference type="NCBI Taxonomy" id="39325"/>
    <lineage>
        <taxon>Eukaryota</taxon>
        <taxon>Viridiplantae</taxon>
        <taxon>Streptophyta</taxon>
        <taxon>Embryophyta</taxon>
        <taxon>Tracheophyta</taxon>
        <taxon>Spermatophyta</taxon>
        <taxon>Magnoliopsida</taxon>
        <taxon>Ranunculales</taxon>
        <taxon>Circaeasteraceae</taxon>
        <taxon>Kingdonia</taxon>
    </lineage>
</organism>
<sequence>HSLTTTYFANSTSLSLTLNSLKKNFLSPLDSLSLSLTHSLCTPKFKFKFHYFSLFRRFPPLNLPLNHSLLASNIEFLYLWLRYEAFSVSLIFYYYVKTVFREPNVGIVLRR</sequence>